<dbReference type="EMBL" id="JACHOB010000002">
    <property type="protein sequence ID" value="MBB4658857.1"/>
    <property type="molecule type" value="Genomic_DNA"/>
</dbReference>
<dbReference type="InterPro" id="IPR001478">
    <property type="entry name" value="PDZ"/>
</dbReference>
<keyword evidence="4 5" id="KW-0720">Serine protease</keyword>
<name>A0A840I286_9PROT</name>
<dbReference type="GO" id="GO:0006508">
    <property type="term" value="P:proteolysis"/>
    <property type="evidence" value="ECO:0007669"/>
    <property type="project" value="UniProtKB-KW"/>
</dbReference>
<dbReference type="Proteomes" id="UP000563524">
    <property type="component" value="Unassembled WGS sequence"/>
</dbReference>
<dbReference type="RefSeq" id="WP_246408514.1">
    <property type="nucleotide sequence ID" value="NZ_JACHOB010000002.1"/>
</dbReference>
<dbReference type="InterPro" id="IPR029045">
    <property type="entry name" value="ClpP/crotonase-like_dom_sf"/>
</dbReference>
<dbReference type="EC" id="3.4.21.102" evidence="9"/>
<keyword evidence="2 5" id="KW-0645">Protease</keyword>
<evidence type="ECO:0000313" key="9">
    <source>
        <dbReference type="EMBL" id="MBB4658857.1"/>
    </source>
</evidence>
<reference evidence="9 10" key="1">
    <citation type="submission" date="2020-08" db="EMBL/GenBank/DDBJ databases">
        <title>Genomic Encyclopedia of Type Strains, Phase IV (KMG-IV): sequencing the most valuable type-strain genomes for metagenomic binning, comparative biology and taxonomic classification.</title>
        <authorList>
            <person name="Goeker M."/>
        </authorList>
    </citation>
    <scope>NUCLEOTIDE SEQUENCE [LARGE SCALE GENOMIC DNA]</scope>
    <source>
        <strain evidence="9 10">DSM 102850</strain>
    </source>
</reference>
<proteinExistence type="inferred from homology"/>
<dbReference type="InterPro" id="IPR004447">
    <property type="entry name" value="Peptidase_S41A"/>
</dbReference>
<dbReference type="Gene3D" id="3.30.750.44">
    <property type="match status" value="1"/>
</dbReference>
<dbReference type="GO" id="GO:0030288">
    <property type="term" value="C:outer membrane-bounded periplasmic space"/>
    <property type="evidence" value="ECO:0007669"/>
    <property type="project" value="TreeGrafter"/>
</dbReference>
<dbReference type="NCBIfam" id="TIGR00225">
    <property type="entry name" value="prc"/>
    <property type="match status" value="1"/>
</dbReference>
<evidence type="ECO:0000256" key="2">
    <source>
        <dbReference type="ARBA" id="ARBA00022670"/>
    </source>
</evidence>
<dbReference type="InterPro" id="IPR041489">
    <property type="entry name" value="PDZ_6"/>
</dbReference>
<dbReference type="Gene3D" id="2.30.42.10">
    <property type="match status" value="1"/>
</dbReference>
<keyword evidence="10" id="KW-1185">Reference proteome</keyword>
<dbReference type="SMART" id="SM00245">
    <property type="entry name" value="TSPc"/>
    <property type="match status" value="1"/>
</dbReference>
<dbReference type="SMART" id="SM00228">
    <property type="entry name" value="PDZ"/>
    <property type="match status" value="1"/>
</dbReference>
<dbReference type="InterPro" id="IPR005151">
    <property type="entry name" value="Tail-specific_protease"/>
</dbReference>
<dbReference type="SUPFAM" id="SSF52096">
    <property type="entry name" value="ClpP/crotonase"/>
    <property type="match status" value="1"/>
</dbReference>
<dbReference type="SUPFAM" id="SSF50156">
    <property type="entry name" value="PDZ domain-like"/>
    <property type="match status" value="1"/>
</dbReference>
<evidence type="ECO:0000313" key="10">
    <source>
        <dbReference type="Proteomes" id="UP000563524"/>
    </source>
</evidence>
<dbReference type="PANTHER" id="PTHR32060">
    <property type="entry name" value="TAIL-SPECIFIC PROTEASE"/>
    <property type="match status" value="1"/>
</dbReference>
<evidence type="ECO:0000256" key="4">
    <source>
        <dbReference type="ARBA" id="ARBA00022825"/>
    </source>
</evidence>
<dbReference type="Gene3D" id="3.90.226.10">
    <property type="entry name" value="2-enoyl-CoA Hydratase, Chain A, domain 1"/>
    <property type="match status" value="1"/>
</dbReference>
<dbReference type="PROSITE" id="PS50106">
    <property type="entry name" value="PDZ"/>
    <property type="match status" value="1"/>
</dbReference>
<keyword evidence="7" id="KW-0732">Signal</keyword>
<gene>
    <name evidence="9" type="ORF">GGQ59_001371</name>
</gene>
<keyword evidence="3 5" id="KW-0378">Hydrolase</keyword>
<dbReference type="CDD" id="cd07560">
    <property type="entry name" value="Peptidase_S41_CPP"/>
    <property type="match status" value="1"/>
</dbReference>
<evidence type="ECO:0000256" key="7">
    <source>
        <dbReference type="SAM" id="SignalP"/>
    </source>
</evidence>
<dbReference type="InterPro" id="IPR036034">
    <property type="entry name" value="PDZ_sf"/>
</dbReference>
<evidence type="ECO:0000256" key="1">
    <source>
        <dbReference type="ARBA" id="ARBA00009179"/>
    </source>
</evidence>
<dbReference type="GO" id="GO:0007165">
    <property type="term" value="P:signal transduction"/>
    <property type="evidence" value="ECO:0007669"/>
    <property type="project" value="TreeGrafter"/>
</dbReference>
<evidence type="ECO:0000256" key="6">
    <source>
        <dbReference type="SAM" id="MobiDB-lite"/>
    </source>
</evidence>
<evidence type="ECO:0000256" key="3">
    <source>
        <dbReference type="ARBA" id="ARBA00022801"/>
    </source>
</evidence>
<dbReference type="InterPro" id="IPR055210">
    <property type="entry name" value="CtpA/B_N"/>
</dbReference>
<dbReference type="GO" id="GO:0004252">
    <property type="term" value="F:serine-type endopeptidase activity"/>
    <property type="evidence" value="ECO:0007669"/>
    <property type="project" value="UniProtKB-EC"/>
</dbReference>
<dbReference type="Pfam" id="PF03572">
    <property type="entry name" value="Peptidase_S41"/>
    <property type="match status" value="1"/>
</dbReference>
<organism evidence="9 10">
    <name type="scientific">Parvularcula dongshanensis</name>
    <dbReference type="NCBI Taxonomy" id="1173995"/>
    <lineage>
        <taxon>Bacteria</taxon>
        <taxon>Pseudomonadati</taxon>
        <taxon>Pseudomonadota</taxon>
        <taxon>Alphaproteobacteria</taxon>
        <taxon>Parvularculales</taxon>
        <taxon>Parvularculaceae</taxon>
        <taxon>Parvularcula</taxon>
    </lineage>
</organism>
<feature type="region of interest" description="Disordered" evidence="6">
    <location>
        <begin position="383"/>
        <end position="423"/>
    </location>
</feature>
<sequence length="493" mass="52643">MRKSASKSSMQRGASVPALAVSAVMGGAVTAALLTTGFARSGFDADTFRQLDLFGEVFEQVHENYVEDPEDEQLIEGAISGMLTSLDPHSSYLPRDDFDSMQEQTRGSFAGLGIQVTLETEDPGRGLVKVISPIDDTPAARAGLEPNDLIYEIDGETVFGMTLTEAINLMKGPKGTSVDLKVVRETEPEPLEFSLVRDVVTVNPVVSRVERGKFGYLRLASFTAQSEAKLLAALEDMNKESGGVKGLVIDLRNNPGGLLDQAVAVSDAFLDGGEIVSTRGRRAKDSMRELGTPGDQLRGKPIVVLVNGGSASASEIVAGALQDRNRALLLGTKTFGKGSVQTVLPLANGMNGALRLTTARYYTPSGRSIQALGIVPDIVMPITRPGQDGPAERRSEADLRGALDVPSAIPDETTATDDQIGGDTLTTSQQILLDGQAELKKQEQAEENATALFVEAVECPAEEDCQLNRALDILEDQTRYDQLLADAGLIERH</sequence>
<protein>
    <submittedName>
        <fullName evidence="9">Carboxyl-terminal processing protease</fullName>
        <ecNumber evidence="9">3.4.21.102</ecNumber>
    </submittedName>
</protein>
<dbReference type="Pfam" id="PF17820">
    <property type="entry name" value="PDZ_6"/>
    <property type="match status" value="1"/>
</dbReference>
<evidence type="ECO:0000256" key="5">
    <source>
        <dbReference type="RuleBase" id="RU004404"/>
    </source>
</evidence>
<comment type="similarity">
    <text evidence="1 5">Belongs to the peptidase S41A family.</text>
</comment>
<feature type="signal peptide" evidence="7">
    <location>
        <begin position="1"/>
        <end position="20"/>
    </location>
</feature>
<feature type="compositionally biased region" description="Basic and acidic residues" evidence="6">
    <location>
        <begin position="390"/>
        <end position="401"/>
    </location>
</feature>
<dbReference type="Pfam" id="PF22694">
    <property type="entry name" value="CtpB_N-like"/>
    <property type="match status" value="1"/>
</dbReference>
<accession>A0A840I286</accession>
<feature type="domain" description="PDZ" evidence="8">
    <location>
        <begin position="98"/>
        <end position="171"/>
    </location>
</feature>
<dbReference type="AlphaFoldDB" id="A0A840I286"/>
<feature type="chain" id="PRO_5032661823" evidence="7">
    <location>
        <begin position="21"/>
        <end position="493"/>
    </location>
</feature>
<dbReference type="PANTHER" id="PTHR32060:SF30">
    <property type="entry name" value="CARBOXY-TERMINAL PROCESSING PROTEASE CTPA"/>
    <property type="match status" value="1"/>
</dbReference>
<comment type="caution">
    <text evidence="9">The sequence shown here is derived from an EMBL/GenBank/DDBJ whole genome shotgun (WGS) entry which is preliminary data.</text>
</comment>
<dbReference type="FunFam" id="2.30.42.10:FF:000063">
    <property type="entry name" value="Peptidase, S41 family"/>
    <property type="match status" value="1"/>
</dbReference>
<evidence type="ECO:0000259" key="8">
    <source>
        <dbReference type="PROSITE" id="PS50106"/>
    </source>
</evidence>
<dbReference type="CDD" id="cd06782">
    <property type="entry name" value="cpPDZ_CPP-like"/>
    <property type="match status" value="1"/>
</dbReference>